<dbReference type="KEGG" id="char:105891531"/>
<dbReference type="Pfam" id="PF00431">
    <property type="entry name" value="CUB"/>
    <property type="match status" value="2"/>
</dbReference>
<feature type="domain" description="CUB" evidence="17">
    <location>
        <begin position="35"/>
        <end position="160"/>
    </location>
</feature>
<keyword evidence="8" id="KW-0732">Signal</keyword>
<dbReference type="SMART" id="SM00020">
    <property type="entry name" value="Tryp_SPc"/>
    <property type="match status" value="1"/>
</dbReference>
<proteinExistence type="predicted"/>
<dbReference type="InterPro" id="IPR000859">
    <property type="entry name" value="CUB_dom"/>
</dbReference>
<dbReference type="PANTHER" id="PTHR24255:SF13">
    <property type="entry name" value="MANNAN-BINDING LECTIN SERINE PROTEASE 1"/>
    <property type="match status" value="1"/>
</dbReference>
<evidence type="ECO:0000256" key="6">
    <source>
        <dbReference type="ARBA" id="ARBA00022670"/>
    </source>
</evidence>
<dbReference type="PROSITE" id="PS01180">
    <property type="entry name" value="CUB"/>
    <property type="match status" value="2"/>
</dbReference>
<keyword evidence="13 14" id="KW-1015">Disulfide bond</keyword>
<feature type="disulfide bond" evidence="14">
    <location>
        <begin position="207"/>
        <end position="234"/>
    </location>
</feature>
<dbReference type="InterPro" id="IPR043504">
    <property type="entry name" value="Peptidase_S1_PA_chymotrypsin"/>
</dbReference>
<keyword evidence="11" id="KW-0720">Serine protease</keyword>
<feature type="domain" description="CUB" evidence="17">
    <location>
        <begin position="207"/>
        <end position="319"/>
    </location>
</feature>
<dbReference type="GO" id="GO:0005615">
    <property type="term" value="C:extracellular space"/>
    <property type="evidence" value="ECO:0007669"/>
    <property type="project" value="TreeGrafter"/>
</dbReference>
<dbReference type="OrthoDB" id="9985152at2759"/>
<dbReference type="PROSITE" id="PS50240">
    <property type="entry name" value="TRYPSIN_DOM"/>
    <property type="match status" value="1"/>
</dbReference>
<dbReference type="RefSeq" id="XP_031429865.1">
    <property type="nucleotide sequence ID" value="XM_031574005.2"/>
</dbReference>
<evidence type="ECO:0000256" key="15">
    <source>
        <dbReference type="PROSITE-ProRule" id="PRU00302"/>
    </source>
</evidence>
<evidence type="ECO:0000256" key="14">
    <source>
        <dbReference type="PROSITE-ProRule" id="PRU00059"/>
    </source>
</evidence>
<accession>A0A6P8G2S1</accession>
<dbReference type="InterPro" id="IPR009003">
    <property type="entry name" value="Peptidase_S1_PA"/>
</dbReference>
<dbReference type="GeneID" id="105891531"/>
<feature type="compositionally biased region" description="Low complexity" evidence="16">
    <location>
        <begin position="497"/>
        <end position="509"/>
    </location>
</feature>
<dbReference type="SUPFAM" id="SSF49854">
    <property type="entry name" value="Spermadhesin, CUB domain"/>
    <property type="match status" value="2"/>
</dbReference>
<dbReference type="InterPro" id="IPR033116">
    <property type="entry name" value="TRYPSIN_SER"/>
</dbReference>
<feature type="domain" description="Peptidase S1" evidence="18">
    <location>
        <begin position="601"/>
        <end position="881"/>
    </location>
</feature>
<evidence type="ECO:0000256" key="13">
    <source>
        <dbReference type="ARBA" id="ARBA00023157"/>
    </source>
</evidence>
<evidence type="ECO:0000259" key="18">
    <source>
        <dbReference type="PROSITE" id="PS50240"/>
    </source>
</evidence>
<keyword evidence="4" id="KW-0399">Innate immunity</keyword>
<dbReference type="InterPro" id="IPR000436">
    <property type="entry name" value="Sushi_SCR_CCP_dom"/>
</dbReference>
<evidence type="ECO:0000256" key="10">
    <source>
        <dbReference type="ARBA" id="ARBA00022801"/>
    </source>
</evidence>
<dbReference type="InterPro" id="IPR001314">
    <property type="entry name" value="Peptidase_S1A"/>
</dbReference>
<dbReference type="GO" id="GO:0005509">
    <property type="term" value="F:calcium ion binding"/>
    <property type="evidence" value="ECO:0007669"/>
    <property type="project" value="InterPro"/>
</dbReference>
<gene>
    <name evidence="21" type="primary">masp1</name>
</gene>
<name>A0A6P8G2S1_CLUHA</name>
<dbReference type="SMART" id="SM00181">
    <property type="entry name" value="EGF"/>
    <property type="match status" value="1"/>
</dbReference>
<evidence type="ECO:0000256" key="9">
    <source>
        <dbReference type="ARBA" id="ARBA00022737"/>
    </source>
</evidence>
<keyword evidence="20" id="KW-1185">Reference proteome</keyword>
<dbReference type="SMART" id="SM00042">
    <property type="entry name" value="CUB"/>
    <property type="match status" value="2"/>
</dbReference>
<protein>
    <submittedName>
        <fullName evidence="21">Mannan-binding lectin serine protease 1 isoform X1</fullName>
    </submittedName>
</protein>
<dbReference type="Gene3D" id="2.60.120.290">
    <property type="entry name" value="Spermadhesin, CUB domain"/>
    <property type="match status" value="2"/>
</dbReference>
<dbReference type="InterPro" id="IPR000742">
    <property type="entry name" value="EGF"/>
</dbReference>
<evidence type="ECO:0000256" key="12">
    <source>
        <dbReference type="ARBA" id="ARBA00022859"/>
    </source>
</evidence>
<keyword evidence="2" id="KW-0964">Secreted</keyword>
<evidence type="ECO:0000256" key="2">
    <source>
        <dbReference type="ARBA" id="ARBA00022525"/>
    </source>
</evidence>
<evidence type="ECO:0000313" key="21">
    <source>
        <dbReference type="RefSeq" id="XP_031429865.1"/>
    </source>
</evidence>
<dbReference type="FunFam" id="2.10.25.10:FF:000059">
    <property type="entry name" value="Mannan-binding lectin serine protease 1"/>
    <property type="match status" value="1"/>
</dbReference>
<dbReference type="InterPro" id="IPR049883">
    <property type="entry name" value="NOTCH1_EGF-like"/>
</dbReference>
<dbReference type="AlphaFoldDB" id="A0A6P8G2S1"/>
<dbReference type="Gene3D" id="2.10.25.10">
    <property type="entry name" value="Laminin"/>
    <property type="match status" value="1"/>
</dbReference>
<evidence type="ECO:0000259" key="17">
    <source>
        <dbReference type="PROSITE" id="PS01180"/>
    </source>
</evidence>
<dbReference type="PROSITE" id="PS01186">
    <property type="entry name" value="EGF_2"/>
    <property type="match status" value="1"/>
</dbReference>
<dbReference type="FunFam" id="2.40.10.10:FF:000062">
    <property type="entry name" value="mannan-binding lectin serine protease 1 isoform X1"/>
    <property type="match status" value="1"/>
</dbReference>
<dbReference type="InterPro" id="IPR001881">
    <property type="entry name" value="EGF-like_Ca-bd_dom"/>
</dbReference>
<keyword evidence="12" id="KW-0391">Immunity</keyword>
<evidence type="ECO:0000256" key="1">
    <source>
        <dbReference type="ARBA" id="ARBA00004613"/>
    </source>
</evidence>
<feature type="region of interest" description="Disordered" evidence="16">
    <location>
        <begin position="491"/>
        <end position="512"/>
    </location>
</feature>
<dbReference type="SUPFAM" id="SSF50494">
    <property type="entry name" value="Trypsin-like serine proteases"/>
    <property type="match status" value="1"/>
</dbReference>
<dbReference type="GO" id="GO:0045087">
    <property type="term" value="P:innate immune response"/>
    <property type="evidence" value="ECO:0007669"/>
    <property type="project" value="UniProtKB-KW"/>
</dbReference>
<keyword evidence="9" id="KW-0677">Repeat</keyword>
<dbReference type="SUPFAM" id="SSF57535">
    <property type="entry name" value="Complement control module/SCR domain"/>
    <property type="match status" value="2"/>
</dbReference>
<keyword evidence="3" id="KW-0245">EGF-like domain</keyword>
<dbReference type="SMART" id="SM00179">
    <property type="entry name" value="EGF_CA"/>
    <property type="match status" value="1"/>
</dbReference>
<dbReference type="CDD" id="cd00033">
    <property type="entry name" value="CCP"/>
    <property type="match status" value="1"/>
</dbReference>
<dbReference type="FunFam" id="2.60.120.290:FF:000012">
    <property type="entry name" value="mannan-binding lectin serine protease 1 isoform X1"/>
    <property type="match status" value="1"/>
</dbReference>
<dbReference type="PROSITE" id="PS50923">
    <property type="entry name" value="SUSHI"/>
    <property type="match status" value="1"/>
</dbReference>
<comment type="subcellular location">
    <subcellularLocation>
        <location evidence="1">Secreted</location>
    </subcellularLocation>
</comment>
<dbReference type="PRINTS" id="PR00722">
    <property type="entry name" value="CHYMOTRYPSIN"/>
</dbReference>
<dbReference type="PROSITE" id="PS01187">
    <property type="entry name" value="EGF_CA"/>
    <property type="match status" value="1"/>
</dbReference>
<dbReference type="CDD" id="cd00190">
    <property type="entry name" value="Tryp_SPc"/>
    <property type="match status" value="1"/>
</dbReference>
<dbReference type="CDD" id="cd00054">
    <property type="entry name" value="EGF_CA"/>
    <property type="match status" value="1"/>
</dbReference>
<dbReference type="InterPro" id="IPR018097">
    <property type="entry name" value="EGF_Ca-bd_CS"/>
</dbReference>
<dbReference type="InterPro" id="IPR035914">
    <property type="entry name" value="Sperma_CUB_dom_sf"/>
</dbReference>
<dbReference type="Gene3D" id="2.10.70.10">
    <property type="entry name" value="Complement Module, domain 1"/>
    <property type="match status" value="2"/>
</dbReference>
<dbReference type="Gene3D" id="2.40.10.10">
    <property type="entry name" value="Trypsin-like serine proteases"/>
    <property type="match status" value="2"/>
</dbReference>
<dbReference type="SMART" id="SM00032">
    <property type="entry name" value="CCP"/>
    <property type="match status" value="1"/>
</dbReference>
<sequence length="886" mass="95883">MRTREARETMSLPRSARDMAAPTQATGALLFLAMCALTRGARVIHLTDMYGTLQSPSFPESYPKESEIQWNISVPEGFQIRLYFMHFDLEPSYLCEYDYVKVLSDQDELAVFCGKEGTDTEQVPGDDVITSVGSALSVVFRSDFSNEERFSGFDAHYSAVDVDECRDRNDEDLACDHFCHNYIGSYYCSCRYGYLLHSDNRTCKVECSDGEYTERTGVISSSDFPQPYPKSSDCIYRIQLEEGFSIALDFHDTFDIEDHPEATCPYDYLKILAGQRDFGPFCGDRSPGRIQTGSSSVTILFHSDNSGENLGWKLTYSATGTECPVPVAPPFGHLEPLQPKYSFKDHVLVTCDMGYILLKEGEELEHHQIDCLKDGAWSSEVPPCTLTDCGTPEEIVMGEVVFDSPDNSTLFGASFHYQCQEDQHSAIPTSPSAIPTSPVAIPTSPDVIPTPPVAIPTPPVAIPTPPVAIPTPPVAIPTPPVAIPTPPVAIPTPPDATPTAPDATPTAPDAIPPPPVAIPTAPVAIPTAPVAIPTAPDATPTPATAPPANNSSYTVRPVTNSTYVCGERGRWTNAELGTQLPSCLPACGEPSQPFPSHVRRIVGGRVASAGHFPWQARLSVEDSSRVPEGRWFGSGALLSATWVLTAAHVLRSPRRDPSVVPVSPGSVLVHLGLLDLRRPLVASGHAVQHLFLHPRFDPRNYNHDIALLRLAQPAPYSLLVRPVCLPLPWAEGQPPAPPPHTLGMVAGWGLMAANGSAEVAMGGGQGEGEGEGEGEGGVSVTLRYVKLPVVERAECEGSYASRSRSYNITSGMFCAGFYEGGRDTCQGDSGGAFVTQDPRTGRWVVQGLVSWGGPEECGSKRVYGVYTRVAKYARWLHSHMGTARWW</sequence>
<keyword evidence="10" id="KW-0378">Hydrolase</keyword>
<evidence type="ECO:0000256" key="16">
    <source>
        <dbReference type="SAM" id="MobiDB-lite"/>
    </source>
</evidence>
<feature type="compositionally biased region" description="Low complexity" evidence="16">
    <location>
        <begin position="532"/>
        <end position="548"/>
    </location>
</feature>
<evidence type="ECO:0000259" key="19">
    <source>
        <dbReference type="PROSITE" id="PS50923"/>
    </source>
</evidence>
<evidence type="ECO:0000256" key="3">
    <source>
        <dbReference type="ARBA" id="ARBA00022536"/>
    </source>
</evidence>
<evidence type="ECO:0000256" key="8">
    <source>
        <dbReference type="ARBA" id="ARBA00022729"/>
    </source>
</evidence>
<dbReference type="Pfam" id="PF00089">
    <property type="entry name" value="Trypsin"/>
    <property type="match status" value="2"/>
</dbReference>
<feature type="domain" description="Sushi" evidence="19">
    <location>
        <begin position="321"/>
        <end position="386"/>
    </location>
</feature>
<organism evidence="20 21">
    <name type="scientific">Clupea harengus</name>
    <name type="common">Atlantic herring</name>
    <dbReference type="NCBI Taxonomy" id="7950"/>
    <lineage>
        <taxon>Eukaryota</taxon>
        <taxon>Metazoa</taxon>
        <taxon>Chordata</taxon>
        <taxon>Craniata</taxon>
        <taxon>Vertebrata</taxon>
        <taxon>Euteleostomi</taxon>
        <taxon>Actinopterygii</taxon>
        <taxon>Neopterygii</taxon>
        <taxon>Teleostei</taxon>
        <taxon>Clupei</taxon>
        <taxon>Clupeiformes</taxon>
        <taxon>Clupeoidei</taxon>
        <taxon>Clupeidae</taxon>
        <taxon>Clupea</taxon>
    </lineage>
</organism>
<evidence type="ECO:0000313" key="20">
    <source>
        <dbReference type="Proteomes" id="UP000515152"/>
    </source>
</evidence>
<dbReference type="CDD" id="cd00041">
    <property type="entry name" value="CUB"/>
    <property type="match status" value="2"/>
</dbReference>
<keyword evidence="5 15" id="KW-0768">Sushi</keyword>
<dbReference type="InterPro" id="IPR001254">
    <property type="entry name" value="Trypsin_dom"/>
</dbReference>
<keyword evidence="7" id="KW-0479">Metal-binding</keyword>
<evidence type="ECO:0000256" key="7">
    <source>
        <dbReference type="ARBA" id="ARBA00022723"/>
    </source>
</evidence>
<dbReference type="GO" id="GO:0004252">
    <property type="term" value="F:serine-type endopeptidase activity"/>
    <property type="evidence" value="ECO:0007669"/>
    <property type="project" value="InterPro"/>
</dbReference>
<evidence type="ECO:0000256" key="5">
    <source>
        <dbReference type="ARBA" id="ARBA00022659"/>
    </source>
</evidence>
<dbReference type="Pfam" id="PF00084">
    <property type="entry name" value="Sushi"/>
    <property type="match status" value="1"/>
</dbReference>
<feature type="region of interest" description="Disordered" evidence="16">
    <location>
        <begin position="532"/>
        <end position="553"/>
    </location>
</feature>
<dbReference type="CTD" id="5648"/>
<evidence type="ECO:0000256" key="11">
    <source>
        <dbReference type="ARBA" id="ARBA00022825"/>
    </source>
</evidence>
<dbReference type="InterPro" id="IPR035976">
    <property type="entry name" value="Sushi/SCR/CCP_sf"/>
</dbReference>
<keyword evidence="6 21" id="KW-0645">Protease</keyword>
<comment type="caution">
    <text evidence="15">Lacks conserved residue(s) required for the propagation of feature annotation.</text>
</comment>
<dbReference type="PROSITE" id="PS00135">
    <property type="entry name" value="TRYPSIN_SER"/>
    <property type="match status" value="1"/>
</dbReference>
<dbReference type="Proteomes" id="UP000515152">
    <property type="component" value="Chromosome 9"/>
</dbReference>
<reference evidence="21" key="1">
    <citation type="submission" date="2025-08" db="UniProtKB">
        <authorList>
            <consortium name="RefSeq"/>
        </authorList>
    </citation>
    <scope>IDENTIFICATION</scope>
</reference>
<dbReference type="GO" id="GO:0006508">
    <property type="term" value="P:proteolysis"/>
    <property type="evidence" value="ECO:0007669"/>
    <property type="project" value="UniProtKB-KW"/>
</dbReference>
<dbReference type="PANTHER" id="PTHR24255">
    <property type="entry name" value="COMPLEMENT COMPONENT 1, S SUBCOMPONENT-RELATED"/>
    <property type="match status" value="1"/>
</dbReference>
<dbReference type="SUPFAM" id="SSF57196">
    <property type="entry name" value="EGF/Laminin"/>
    <property type="match status" value="1"/>
</dbReference>
<evidence type="ECO:0000256" key="4">
    <source>
        <dbReference type="ARBA" id="ARBA00022588"/>
    </source>
</evidence>
<dbReference type="FunFam" id="2.60.120.290:FF:000006">
    <property type="entry name" value="Mannan-binding lectin serine protease 1"/>
    <property type="match status" value="1"/>
</dbReference>
<dbReference type="Pfam" id="PF07645">
    <property type="entry name" value="EGF_CA"/>
    <property type="match status" value="1"/>
</dbReference>